<evidence type="ECO:0000313" key="3">
    <source>
        <dbReference type="Proteomes" id="UP000284531"/>
    </source>
</evidence>
<accession>A0A419X858</accession>
<evidence type="ECO:0000313" key="2">
    <source>
        <dbReference type="EMBL" id="RKE03760.1"/>
    </source>
</evidence>
<reference evidence="2 3" key="1">
    <citation type="submission" date="2018-09" db="EMBL/GenBank/DDBJ databases">
        <title>Genomic Encyclopedia of Archaeal and Bacterial Type Strains, Phase II (KMG-II): from individual species to whole genera.</title>
        <authorList>
            <person name="Goeker M."/>
        </authorList>
    </citation>
    <scope>NUCLEOTIDE SEQUENCE [LARGE SCALE GENOMIC DNA]</scope>
    <source>
        <strain evidence="2 3">DSM 21950</strain>
    </source>
</reference>
<dbReference type="OrthoDB" id="980377at2"/>
<proteinExistence type="predicted"/>
<dbReference type="RefSeq" id="WP_120238600.1">
    <property type="nucleotide sequence ID" value="NZ_RAPQ01000008.1"/>
</dbReference>
<evidence type="ECO:0000259" key="1">
    <source>
        <dbReference type="Pfam" id="PF01551"/>
    </source>
</evidence>
<keyword evidence="3" id="KW-1185">Reference proteome</keyword>
<dbReference type="SUPFAM" id="SSF51261">
    <property type="entry name" value="Duplicated hybrid motif"/>
    <property type="match status" value="1"/>
</dbReference>
<organism evidence="2 3">
    <name type="scientific">Marinifilum flexuosum</name>
    <dbReference type="NCBI Taxonomy" id="1117708"/>
    <lineage>
        <taxon>Bacteria</taxon>
        <taxon>Pseudomonadati</taxon>
        <taxon>Bacteroidota</taxon>
        <taxon>Bacteroidia</taxon>
        <taxon>Marinilabiliales</taxon>
        <taxon>Marinifilaceae</taxon>
    </lineage>
</organism>
<name>A0A419X858_9BACT</name>
<dbReference type="InterPro" id="IPR011055">
    <property type="entry name" value="Dup_hybrid_motif"/>
</dbReference>
<dbReference type="CDD" id="cd12797">
    <property type="entry name" value="M23_peptidase"/>
    <property type="match status" value="1"/>
</dbReference>
<protein>
    <submittedName>
        <fullName evidence="2">Peptidase M23-like protein</fullName>
    </submittedName>
</protein>
<gene>
    <name evidence="2" type="ORF">BXY64_0770</name>
</gene>
<dbReference type="AlphaFoldDB" id="A0A419X858"/>
<feature type="domain" description="M23ase beta-sheet core" evidence="1">
    <location>
        <begin position="58"/>
        <end position="156"/>
    </location>
</feature>
<dbReference type="Pfam" id="PF01551">
    <property type="entry name" value="Peptidase_M23"/>
    <property type="match status" value="1"/>
</dbReference>
<dbReference type="Gene3D" id="2.70.70.10">
    <property type="entry name" value="Glucose Permease (Domain IIA)"/>
    <property type="match status" value="1"/>
</dbReference>
<sequence length="202" mass="23627">MMLGNIVLLMFTLVIGSVMEYSLPIRSEDVKLVEQLELTQIGEFGVIRKSRPKVPAHYHTGIDIKRPSKNYIDEPIFPICEGVVLSKREDGPYAQIIIEHDSYDGKFWTVYEHIAGIDVGLFDEVNPKRPIARFMNKEELERYGWHFDHVHFEVLKVRPIKLEGSNSKPNRLYASYSLVCYTKEDLYKYFYDPVVFLQRHVN</sequence>
<dbReference type="InterPro" id="IPR016047">
    <property type="entry name" value="M23ase_b-sheet_dom"/>
</dbReference>
<dbReference type="Proteomes" id="UP000284531">
    <property type="component" value="Unassembled WGS sequence"/>
</dbReference>
<comment type="caution">
    <text evidence="2">The sequence shown here is derived from an EMBL/GenBank/DDBJ whole genome shotgun (WGS) entry which is preliminary data.</text>
</comment>
<dbReference type="EMBL" id="RAPQ01000008">
    <property type="protein sequence ID" value="RKE03760.1"/>
    <property type="molecule type" value="Genomic_DNA"/>
</dbReference>